<dbReference type="EMBL" id="QFNK01000183">
    <property type="protein sequence ID" value="PZO84227.1"/>
    <property type="molecule type" value="Genomic_DNA"/>
</dbReference>
<accession>A0A2W4ZSS1</accession>
<sequence>MGRDEGNERVNAALKPSGFIVLVFMCALLFSPTPVYAESLTLKRPLNSTVTSPFGWRKASQTGGNVSYDRLHAGTDYRARTPTPVPYEGSHQSCKNGIATIQNACNVSQRFIHLSDCSKGNLVSGSTGTKAPHLHHELRIGSTPVDGEHYFTGACGTDLCTEQVRKCLLDHAKTKGGSGGSASDAASSNAPQPADAQNPTTSTYVGTGSPDPVSGEVNRGSPYYLDTGDGRVTREPILDTSENVMPVLPDTVTTGFTQPTTTSNEITGCATDTWTAMVNMAVLQTRRETIINQALIAKADSVMAYSCMNESMKKVGENLGPIFSETKRWVNAQIDIEGKTVTVNKELGESSLDGAVFGAATNAYMNYAQKSFKHSMMGGMLDIGGNENGSEDPASEDAGAQDAMPCGVMNQVWQMAKCMNYGDVPGFPKFEDLISGDKDPRKYPKNMTCKNTGITQAMIDTARHKEVEKSKLQLHYDQIRPDNNACGPAIATGVTVNIRKDGIISRLETYQDGICISPGCSYQTSGYSGTGKCEVKKP</sequence>
<evidence type="ECO:0000313" key="3">
    <source>
        <dbReference type="Proteomes" id="UP000249557"/>
    </source>
</evidence>
<reference evidence="2 3" key="1">
    <citation type="submission" date="2017-08" db="EMBL/GenBank/DDBJ databases">
        <title>Infants hospitalized years apart are colonized by the same room-sourced microbial strains.</title>
        <authorList>
            <person name="Brooks B."/>
            <person name="Olm M.R."/>
            <person name="Firek B.A."/>
            <person name="Baker R."/>
            <person name="Thomas B.C."/>
            <person name="Morowitz M.J."/>
            <person name="Banfield J.F."/>
        </authorList>
    </citation>
    <scope>NUCLEOTIDE SEQUENCE [LARGE SCALE GENOMIC DNA]</scope>
    <source>
        <strain evidence="2">S2_018_000_R2_104</strain>
    </source>
</reference>
<feature type="compositionally biased region" description="Low complexity" evidence="1">
    <location>
        <begin position="181"/>
        <end position="197"/>
    </location>
</feature>
<dbReference type="AlphaFoldDB" id="A0A2W4ZSS1"/>
<dbReference type="Proteomes" id="UP000249557">
    <property type="component" value="Unassembled WGS sequence"/>
</dbReference>
<name>A0A2W4ZSS1_9BACT</name>
<dbReference type="SUPFAM" id="SSF51261">
    <property type="entry name" value="Duplicated hybrid motif"/>
    <property type="match status" value="1"/>
</dbReference>
<evidence type="ECO:0000256" key="1">
    <source>
        <dbReference type="SAM" id="MobiDB-lite"/>
    </source>
</evidence>
<proteinExistence type="predicted"/>
<feature type="region of interest" description="Disordered" evidence="1">
    <location>
        <begin position="173"/>
        <end position="264"/>
    </location>
</feature>
<comment type="caution">
    <text evidence="2">The sequence shown here is derived from an EMBL/GenBank/DDBJ whole genome shotgun (WGS) entry which is preliminary data.</text>
</comment>
<organism evidence="2 3">
    <name type="scientific">Micavibrio aeruginosavorus</name>
    <dbReference type="NCBI Taxonomy" id="349221"/>
    <lineage>
        <taxon>Bacteria</taxon>
        <taxon>Pseudomonadati</taxon>
        <taxon>Bdellovibrionota</taxon>
        <taxon>Bdellovibrionia</taxon>
        <taxon>Bdellovibrionales</taxon>
        <taxon>Pseudobdellovibrionaceae</taxon>
        <taxon>Micavibrio</taxon>
    </lineage>
</organism>
<feature type="compositionally biased region" description="Basic and acidic residues" evidence="1">
    <location>
        <begin position="228"/>
        <end position="237"/>
    </location>
</feature>
<evidence type="ECO:0000313" key="2">
    <source>
        <dbReference type="EMBL" id="PZO84227.1"/>
    </source>
</evidence>
<dbReference type="InterPro" id="IPR011055">
    <property type="entry name" value="Dup_hybrid_motif"/>
</dbReference>
<feature type="compositionally biased region" description="Low complexity" evidence="1">
    <location>
        <begin position="251"/>
        <end position="262"/>
    </location>
</feature>
<gene>
    <name evidence="2" type="ORF">DI626_08445</name>
</gene>
<protein>
    <submittedName>
        <fullName evidence="2">Uncharacterized protein</fullName>
    </submittedName>
</protein>